<dbReference type="KEGG" id="mec:Q7C_1489"/>
<dbReference type="eggNOG" id="COG2315">
    <property type="taxonomic scope" value="Bacteria"/>
</dbReference>
<sequence>MLPTPLFGMTYAEFNDFCGALPATTYVMQWGKAHVWKVGGKVFAIGGWEKESDPAFTFKTSTLNFNILRDEPGFRAAPYMAARGMKWIQQYAVIEGGDADLKDYIQESHRLVSLGLTKAQQKALGLNQR</sequence>
<dbReference type="Proteomes" id="UP000009145">
    <property type="component" value="Chromosome"/>
</dbReference>
<keyword evidence="2" id="KW-1185">Reference proteome</keyword>
<dbReference type="Gene3D" id="3.90.1150.30">
    <property type="match status" value="1"/>
</dbReference>
<dbReference type="PANTHER" id="PTHR35145:SF1">
    <property type="entry name" value="CYTOPLASMIC PROTEIN"/>
    <property type="match status" value="1"/>
</dbReference>
<accession>I1YI95</accession>
<dbReference type="PANTHER" id="PTHR35145">
    <property type="entry name" value="CYTOPLASMIC PROTEIN-RELATED"/>
    <property type="match status" value="1"/>
</dbReference>
<dbReference type="HOGENOM" id="CLU_105851_4_0_6"/>
<dbReference type="Pfam" id="PF04237">
    <property type="entry name" value="YjbR"/>
    <property type="match status" value="1"/>
</dbReference>
<evidence type="ECO:0000313" key="1">
    <source>
        <dbReference type="EMBL" id="AFJ02638.1"/>
    </source>
</evidence>
<dbReference type="SUPFAM" id="SSF142906">
    <property type="entry name" value="YjbR-like"/>
    <property type="match status" value="1"/>
</dbReference>
<gene>
    <name evidence="1" type="ordered locus">Q7C_1489</name>
</gene>
<proteinExistence type="predicted"/>
<dbReference type="InterPro" id="IPR038056">
    <property type="entry name" value="YjbR-like_sf"/>
</dbReference>
<dbReference type="EMBL" id="CP003380">
    <property type="protein sequence ID" value="AFJ02638.1"/>
    <property type="molecule type" value="Genomic_DNA"/>
</dbReference>
<name>I1YI95_METFJ</name>
<evidence type="ECO:0000313" key="2">
    <source>
        <dbReference type="Proteomes" id="UP000009145"/>
    </source>
</evidence>
<protein>
    <submittedName>
        <fullName evidence="1">Mll3428 protein</fullName>
    </submittedName>
</protein>
<dbReference type="PATRIC" id="fig|754477.3.peg.1469"/>
<reference evidence="1 2" key="1">
    <citation type="journal article" date="2012" name="J. Bacteriol.">
        <title>Complete genome sequences of Methylophaga sp. strain JAM1 and Methylophaga sp. strain JAM7.</title>
        <authorList>
            <person name="Villeneuve C."/>
            <person name="Martineau C."/>
            <person name="Mauffrey F."/>
            <person name="Villemur R."/>
        </authorList>
    </citation>
    <scope>NUCLEOTIDE SEQUENCE [LARGE SCALE GENOMIC DNA]</scope>
    <source>
        <strain evidence="1 2">JAM7</strain>
    </source>
</reference>
<dbReference type="InterPro" id="IPR007351">
    <property type="entry name" value="YjbR"/>
</dbReference>
<dbReference type="InterPro" id="IPR058532">
    <property type="entry name" value="YjbR/MT2646/Rv2570-like"/>
</dbReference>
<dbReference type="AlphaFoldDB" id="I1YI95"/>
<organism evidence="1 2">
    <name type="scientific">Methylophaga frappieri (strain ATCC BAA-2434 / DSM 25690 / JAM7)</name>
    <dbReference type="NCBI Taxonomy" id="754477"/>
    <lineage>
        <taxon>Bacteria</taxon>
        <taxon>Pseudomonadati</taxon>
        <taxon>Pseudomonadota</taxon>
        <taxon>Gammaproteobacteria</taxon>
        <taxon>Thiotrichales</taxon>
        <taxon>Piscirickettsiaceae</taxon>
        <taxon>Methylophaga</taxon>
    </lineage>
</organism>
<dbReference type="STRING" id="754477.Q7C_1489"/>